<protein>
    <submittedName>
        <fullName evidence="4">Lactonase family protein</fullName>
    </submittedName>
</protein>
<keyword evidence="2" id="KW-0313">Glucose metabolism</keyword>
<evidence type="ECO:0000313" key="4">
    <source>
        <dbReference type="EMBL" id="QEH97442.1"/>
    </source>
</evidence>
<dbReference type="InterPro" id="IPR019405">
    <property type="entry name" value="Lactonase_7-beta_prop"/>
</dbReference>
<dbReference type="EMBL" id="CP043043">
    <property type="protein sequence ID" value="QEH97442.1"/>
    <property type="molecule type" value="Genomic_DNA"/>
</dbReference>
<dbReference type="SUPFAM" id="SSF51004">
    <property type="entry name" value="C-terminal (heme d1) domain of cytochrome cd1-nitrite reductase"/>
    <property type="match status" value="1"/>
</dbReference>
<reference evidence="4 5" key="1">
    <citation type="submission" date="2019-08" db="EMBL/GenBank/DDBJ databases">
        <title>Gluconobacter frateurii HD924 genome.</title>
        <authorList>
            <person name="Liu Y."/>
            <person name="Zhang P."/>
        </authorList>
    </citation>
    <scope>NUCLEOTIDE SEQUENCE [LARGE SCALE GENOMIC DNA]</scope>
    <source>
        <strain evidence="4 5">HD924</strain>
    </source>
</reference>
<dbReference type="PANTHER" id="PTHR30344">
    <property type="entry name" value="6-PHOSPHOGLUCONOLACTONASE-RELATED"/>
    <property type="match status" value="1"/>
</dbReference>
<dbReference type="PANTHER" id="PTHR30344:SF1">
    <property type="entry name" value="6-PHOSPHOGLUCONOLACTONASE"/>
    <property type="match status" value="1"/>
</dbReference>
<comment type="similarity">
    <text evidence="1">Belongs to the cycloisomerase 2 family.</text>
</comment>
<evidence type="ECO:0000256" key="2">
    <source>
        <dbReference type="ARBA" id="ARBA00022526"/>
    </source>
</evidence>
<accession>A0AAP9JIQ4</accession>
<evidence type="ECO:0000256" key="1">
    <source>
        <dbReference type="ARBA" id="ARBA00005564"/>
    </source>
</evidence>
<dbReference type="GO" id="GO:0006006">
    <property type="term" value="P:glucose metabolic process"/>
    <property type="evidence" value="ECO:0007669"/>
    <property type="project" value="UniProtKB-KW"/>
</dbReference>
<dbReference type="AlphaFoldDB" id="A0AAP9JIQ4"/>
<dbReference type="InterPro" id="IPR015943">
    <property type="entry name" value="WD40/YVTN_repeat-like_dom_sf"/>
</dbReference>
<dbReference type="Gene3D" id="2.130.10.10">
    <property type="entry name" value="YVTN repeat-like/Quinoprotein amine dehydrogenase"/>
    <property type="match status" value="1"/>
</dbReference>
<dbReference type="InterPro" id="IPR011048">
    <property type="entry name" value="Haem_d1_sf"/>
</dbReference>
<dbReference type="Proteomes" id="UP000323560">
    <property type="component" value="Chromosome"/>
</dbReference>
<dbReference type="Pfam" id="PF10282">
    <property type="entry name" value="Lactonase"/>
    <property type="match status" value="1"/>
</dbReference>
<gene>
    <name evidence="4" type="ORF">FXF46_15135</name>
</gene>
<evidence type="ECO:0000256" key="3">
    <source>
        <dbReference type="SAM" id="MobiDB-lite"/>
    </source>
</evidence>
<name>A0AAP9JIQ4_GLUTH</name>
<dbReference type="GO" id="GO:0017057">
    <property type="term" value="F:6-phosphogluconolactonase activity"/>
    <property type="evidence" value="ECO:0007669"/>
    <property type="project" value="TreeGrafter"/>
</dbReference>
<dbReference type="KEGG" id="gti:FXF46_15135"/>
<sequence>MVFQGCAGPALVFAAVELKGPWNPMSHPVSRRDFTLGLAAGAAVTGLAGTSYAADEPKIVPVPPPPPKVVSKTVCFVGGYTKHAPQGGAGNGQGIAVFEMDRESGVLTPITTYTDIASPSFITLSADNRFLYALSEIDDYNKDGDGSVTAFAVDQKTGSLRKLNSVSSGGAVPAHLSVHHSGRYVLVANYVGGCVGVLPIRSDGSLGDATDVVHNSGPRQPERAADNPQGNFAVSDHSGSHPHMIRSDPSGRFVIADDAGLDRVYVWTLNLTTGKLIPAKTPYYDMEPGSAPRHFEFNHSGRIMYNLCEQNSKIVVSSFDPLTGAITNIQTVSTVTPHFRGSTLAAEILISASGKYVYASNRLGDSLAVFAIAADGTLSLQDEVWMHADYGRAMMFDPSGTFLFCANQRSDAVTSFKVDKNTGQLAFTENFTPVGSPTTFAFMNTQV</sequence>
<organism evidence="4 5">
    <name type="scientific">Gluconobacter thailandicus</name>
    <dbReference type="NCBI Taxonomy" id="257438"/>
    <lineage>
        <taxon>Bacteria</taxon>
        <taxon>Pseudomonadati</taxon>
        <taxon>Pseudomonadota</taxon>
        <taxon>Alphaproteobacteria</taxon>
        <taxon>Acetobacterales</taxon>
        <taxon>Acetobacteraceae</taxon>
        <taxon>Gluconobacter</taxon>
    </lineage>
</organism>
<dbReference type="GO" id="GO:0005829">
    <property type="term" value="C:cytosol"/>
    <property type="evidence" value="ECO:0007669"/>
    <property type="project" value="TreeGrafter"/>
</dbReference>
<proteinExistence type="inferred from homology"/>
<evidence type="ECO:0000313" key="5">
    <source>
        <dbReference type="Proteomes" id="UP000323560"/>
    </source>
</evidence>
<feature type="region of interest" description="Disordered" evidence="3">
    <location>
        <begin position="209"/>
        <end position="246"/>
    </location>
</feature>
<dbReference type="InterPro" id="IPR050282">
    <property type="entry name" value="Cycloisomerase_2"/>
</dbReference>
<keyword evidence="2" id="KW-0119">Carbohydrate metabolism</keyword>